<keyword evidence="4" id="KW-1185">Reference proteome</keyword>
<protein>
    <submittedName>
        <fullName evidence="3">Predicted dehydrogenase</fullName>
    </submittedName>
</protein>
<gene>
    <name evidence="3" type="ORF">SAMN05428963_106230</name>
</gene>
<feature type="domain" description="GFO/IDH/MocA-like oxidoreductase" evidence="2">
    <location>
        <begin position="126"/>
        <end position="233"/>
    </location>
</feature>
<dbReference type="InterPro" id="IPR051450">
    <property type="entry name" value="Gfo/Idh/MocA_Oxidoreductases"/>
</dbReference>
<dbReference type="InterPro" id="IPR055170">
    <property type="entry name" value="GFO_IDH_MocA-like_dom"/>
</dbReference>
<feature type="domain" description="Gfo/Idh/MocA-like oxidoreductase N-terminal" evidence="1">
    <location>
        <begin position="4"/>
        <end position="118"/>
    </location>
</feature>
<dbReference type="PANTHER" id="PTHR43377:SF6">
    <property type="entry name" value="GFO_IDH_MOCA-LIKE OXIDOREDUCTASE N-TERMINAL DOMAIN-CONTAINING PROTEIN"/>
    <property type="match status" value="1"/>
</dbReference>
<dbReference type="InterPro" id="IPR000683">
    <property type="entry name" value="Gfo/Idh/MocA-like_OxRdtase_N"/>
</dbReference>
<dbReference type="InterPro" id="IPR036291">
    <property type="entry name" value="NAD(P)-bd_dom_sf"/>
</dbReference>
<proteinExistence type="predicted"/>
<dbReference type="SUPFAM" id="SSF51735">
    <property type="entry name" value="NAD(P)-binding Rossmann-fold domains"/>
    <property type="match status" value="1"/>
</dbReference>
<dbReference type="Proteomes" id="UP000190135">
    <property type="component" value="Unassembled WGS sequence"/>
</dbReference>
<dbReference type="GO" id="GO:0000166">
    <property type="term" value="F:nucleotide binding"/>
    <property type="evidence" value="ECO:0007669"/>
    <property type="project" value="InterPro"/>
</dbReference>
<evidence type="ECO:0000313" key="3">
    <source>
        <dbReference type="EMBL" id="SKA14039.1"/>
    </source>
</evidence>
<name>A0A1T4RDQ3_9HYPH</name>
<dbReference type="Pfam" id="PF01408">
    <property type="entry name" value="GFO_IDH_MocA"/>
    <property type="match status" value="1"/>
</dbReference>
<reference evidence="3 4" key="1">
    <citation type="submission" date="2017-02" db="EMBL/GenBank/DDBJ databases">
        <authorList>
            <person name="Peterson S.W."/>
        </authorList>
    </citation>
    <scope>NUCLEOTIDE SEQUENCE [LARGE SCALE GENOMIC DNA]</scope>
    <source>
        <strain evidence="3 4">USBA 369</strain>
    </source>
</reference>
<dbReference type="EMBL" id="FUXL01000006">
    <property type="protein sequence ID" value="SKA14039.1"/>
    <property type="molecule type" value="Genomic_DNA"/>
</dbReference>
<organism evidence="3 4">
    <name type="scientific">Consotaella salsifontis</name>
    <dbReference type="NCBI Taxonomy" id="1365950"/>
    <lineage>
        <taxon>Bacteria</taxon>
        <taxon>Pseudomonadati</taxon>
        <taxon>Pseudomonadota</taxon>
        <taxon>Alphaproteobacteria</taxon>
        <taxon>Hyphomicrobiales</taxon>
        <taxon>Aurantimonadaceae</taxon>
        <taxon>Consotaella</taxon>
    </lineage>
</organism>
<dbReference type="AlphaFoldDB" id="A0A1T4RDQ3"/>
<dbReference type="Gene3D" id="3.30.360.10">
    <property type="entry name" value="Dihydrodipicolinate Reductase, domain 2"/>
    <property type="match status" value="1"/>
</dbReference>
<dbReference type="Gene3D" id="3.40.50.720">
    <property type="entry name" value="NAD(P)-binding Rossmann-like Domain"/>
    <property type="match status" value="1"/>
</dbReference>
<dbReference type="PANTHER" id="PTHR43377">
    <property type="entry name" value="BILIVERDIN REDUCTASE A"/>
    <property type="match status" value="1"/>
</dbReference>
<dbReference type="SUPFAM" id="SSF55347">
    <property type="entry name" value="Glyceraldehyde-3-phosphate dehydrogenase-like, C-terminal domain"/>
    <property type="match status" value="1"/>
</dbReference>
<evidence type="ECO:0000259" key="1">
    <source>
        <dbReference type="Pfam" id="PF01408"/>
    </source>
</evidence>
<evidence type="ECO:0000313" key="4">
    <source>
        <dbReference type="Proteomes" id="UP000190135"/>
    </source>
</evidence>
<dbReference type="Pfam" id="PF22725">
    <property type="entry name" value="GFO_IDH_MocA_C3"/>
    <property type="match status" value="1"/>
</dbReference>
<accession>A0A1T4RDQ3</accession>
<evidence type="ECO:0000259" key="2">
    <source>
        <dbReference type="Pfam" id="PF22725"/>
    </source>
</evidence>
<dbReference type="OrthoDB" id="9800846at2"/>
<dbReference type="RefSeq" id="WP_078708457.1">
    <property type="nucleotide sequence ID" value="NZ_FUXL01000006.1"/>
</dbReference>
<dbReference type="STRING" id="1365950.SAMN05428963_106230"/>
<sequence length="316" mass="34384">MGARIGVIGCGNWGRNHIRTLKEIGALCAIADRDAERAAAFGQQYGVPAMTPEEAIASDGLDALVLALPVQAHAPTARAAFEAGKDVLIEKPVALDPAEAEKTALTAAKFERIMMVGHVLRYHPIYQQVLDLVRSGRIGEPRHVISNRLALGRFFTMDAVWDLAPHDLSQVLPIAGEIPVKVETIRRKVLGDDTDSADITLSFASGMTAEIHISRISPYRDRRFSVIGSEGMLVFDDLAPEGQKLAIYAHRVWREGSGFACASAEPEFMATQTGMPLERELRHFIECVETRRAPLTGPEEAIETVRILSQASPVGA</sequence>